<keyword evidence="8" id="KW-0961">Cell wall biogenesis/degradation</keyword>
<reference evidence="12" key="1">
    <citation type="journal article" date="2024" name="IScience">
        <title>Strigolactones Initiate the Formation of Haustorium-like Structures in Castilleja.</title>
        <authorList>
            <person name="Buerger M."/>
            <person name="Peterson D."/>
            <person name="Chory J."/>
        </authorList>
    </citation>
    <scope>NUCLEOTIDE SEQUENCE [LARGE SCALE GENOMIC DNA]</scope>
</reference>
<gene>
    <name evidence="11" type="primary">CSLA3</name>
    <name evidence="11" type="ORF">CASFOL_030212</name>
</gene>
<evidence type="ECO:0000256" key="5">
    <source>
        <dbReference type="ARBA" id="ARBA00022989"/>
    </source>
</evidence>
<dbReference type="GO" id="GO:0071555">
    <property type="term" value="P:cell wall organization"/>
    <property type="evidence" value="ECO:0007669"/>
    <property type="project" value="UniProtKB-KW"/>
</dbReference>
<dbReference type="Pfam" id="PF13632">
    <property type="entry name" value="Glyco_trans_2_3"/>
    <property type="match status" value="1"/>
</dbReference>
<evidence type="ECO:0000256" key="3">
    <source>
        <dbReference type="ARBA" id="ARBA00022679"/>
    </source>
</evidence>
<evidence type="ECO:0000256" key="6">
    <source>
        <dbReference type="ARBA" id="ARBA00023034"/>
    </source>
</evidence>
<feature type="transmembrane region" description="Helical" evidence="9">
    <location>
        <begin position="304"/>
        <end position="320"/>
    </location>
</feature>
<name>A0ABD3C839_9LAMI</name>
<evidence type="ECO:0000256" key="2">
    <source>
        <dbReference type="ARBA" id="ARBA00022676"/>
    </source>
</evidence>
<evidence type="ECO:0000256" key="8">
    <source>
        <dbReference type="ARBA" id="ARBA00023316"/>
    </source>
</evidence>
<keyword evidence="3 11" id="KW-0808">Transferase</keyword>
<protein>
    <submittedName>
        <fullName evidence="11">Glucomannan 4-beta-mannosyltransferase 3</fullName>
        <ecNumber evidence="11">2.4.1.32</ecNumber>
    </submittedName>
</protein>
<dbReference type="PANTHER" id="PTHR32044:SF17">
    <property type="entry name" value="GLUCOMANNAN 4-BETA-MANNOSYLTRANSFERASE 2"/>
    <property type="match status" value="1"/>
</dbReference>
<keyword evidence="7 9" id="KW-0472">Membrane</keyword>
<proteinExistence type="predicted"/>
<feature type="transmembrane region" description="Helical" evidence="9">
    <location>
        <begin position="210"/>
        <end position="228"/>
    </location>
</feature>
<keyword evidence="5 9" id="KW-1133">Transmembrane helix</keyword>
<comment type="caution">
    <text evidence="11">The sequence shown here is derived from an EMBL/GenBank/DDBJ whole genome shotgun (WGS) entry which is preliminary data.</text>
</comment>
<evidence type="ECO:0000259" key="10">
    <source>
        <dbReference type="Pfam" id="PF13632"/>
    </source>
</evidence>
<keyword evidence="6" id="KW-0333">Golgi apparatus</keyword>
<dbReference type="Gene3D" id="3.90.550.10">
    <property type="entry name" value="Spore Coat Polysaccharide Biosynthesis Protein SpsA, Chain A"/>
    <property type="match status" value="1"/>
</dbReference>
<dbReference type="Proteomes" id="UP001632038">
    <property type="component" value="Unassembled WGS sequence"/>
</dbReference>
<accession>A0ABD3C839</accession>
<feature type="domain" description="Glycosyltransferase 2-like" evidence="10">
    <location>
        <begin position="50"/>
        <end position="218"/>
    </location>
</feature>
<evidence type="ECO:0000256" key="7">
    <source>
        <dbReference type="ARBA" id="ARBA00023136"/>
    </source>
</evidence>
<dbReference type="GO" id="GO:0047259">
    <property type="term" value="F:glucomannan 4-beta-mannosyltransferase activity"/>
    <property type="evidence" value="ECO:0007669"/>
    <property type="project" value="UniProtKB-EC"/>
</dbReference>
<organism evidence="11 12">
    <name type="scientific">Castilleja foliolosa</name>
    <dbReference type="NCBI Taxonomy" id="1961234"/>
    <lineage>
        <taxon>Eukaryota</taxon>
        <taxon>Viridiplantae</taxon>
        <taxon>Streptophyta</taxon>
        <taxon>Embryophyta</taxon>
        <taxon>Tracheophyta</taxon>
        <taxon>Spermatophyta</taxon>
        <taxon>Magnoliopsida</taxon>
        <taxon>eudicotyledons</taxon>
        <taxon>Gunneridae</taxon>
        <taxon>Pentapetalae</taxon>
        <taxon>asterids</taxon>
        <taxon>lamiids</taxon>
        <taxon>Lamiales</taxon>
        <taxon>Orobanchaceae</taxon>
        <taxon>Pedicularideae</taxon>
        <taxon>Castillejinae</taxon>
        <taxon>Castilleja</taxon>
    </lineage>
</organism>
<comment type="subcellular location">
    <subcellularLocation>
        <location evidence="1">Golgi apparatus membrane</location>
        <topology evidence="1">Multi-pass membrane protein</topology>
    </subcellularLocation>
</comment>
<keyword evidence="12" id="KW-1185">Reference proteome</keyword>
<evidence type="ECO:0000256" key="1">
    <source>
        <dbReference type="ARBA" id="ARBA00004653"/>
    </source>
</evidence>
<dbReference type="EC" id="2.4.1.32" evidence="11"/>
<dbReference type="InterPro" id="IPR001173">
    <property type="entry name" value="Glyco_trans_2-like"/>
</dbReference>
<dbReference type="InterPro" id="IPR029044">
    <property type="entry name" value="Nucleotide-diphossugar_trans"/>
</dbReference>
<evidence type="ECO:0000313" key="11">
    <source>
        <dbReference type="EMBL" id="KAL3625683.1"/>
    </source>
</evidence>
<dbReference type="GO" id="GO:0000139">
    <property type="term" value="C:Golgi membrane"/>
    <property type="evidence" value="ECO:0007669"/>
    <property type="project" value="UniProtKB-SubCell"/>
</dbReference>
<dbReference type="SUPFAM" id="SSF53448">
    <property type="entry name" value="Nucleotide-diphospho-sugar transferases"/>
    <property type="match status" value="1"/>
</dbReference>
<evidence type="ECO:0000313" key="12">
    <source>
        <dbReference type="Proteomes" id="UP001632038"/>
    </source>
</evidence>
<dbReference type="PANTHER" id="PTHR32044">
    <property type="entry name" value="GLUCOMANNAN 4-BETA-MANNOSYLTRANSFERASE 9"/>
    <property type="match status" value="1"/>
</dbReference>
<keyword evidence="4 9" id="KW-0812">Transmembrane</keyword>
<evidence type="ECO:0000256" key="4">
    <source>
        <dbReference type="ARBA" id="ARBA00022692"/>
    </source>
</evidence>
<dbReference type="AlphaFoldDB" id="A0ABD3C839"/>
<sequence>MSKTASTWLYSTPISNPNPIFSVDLFRFSYTTQKLDLYRLVGSLVNVAVNADECFLTRMQEMSLDYQFVIEQEGGSSIHAFFSFNGSGGIWRNKTINEAGGWKDRTTVEDMDLAVRAGLKGGNSVKNELPSTFKAYRSQQHRWACGPSNLFRKMVIEIAKNKEVSIWTKFYMIYNFFFIRKIVGTMFTFFFYCVVLPLVSLLPEADVPKWGAIVATFIIATINTLVATPRSLHLAIPWVLFENIMSFHRSKALLIGLFEAKRANEWVVTEKLGDAFKNKSDPESSATNETTLLKRLRQRLHTQELLLSVYLFACGCYGILYNTDRYFIYLFPQSINRGFWLFWHYSPKLGSNK</sequence>
<dbReference type="EMBL" id="JAVIJP010000048">
    <property type="protein sequence ID" value="KAL3625683.1"/>
    <property type="molecule type" value="Genomic_DNA"/>
</dbReference>
<keyword evidence="2 11" id="KW-0328">Glycosyltransferase</keyword>
<feature type="transmembrane region" description="Helical" evidence="9">
    <location>
        <begin position="178"/>
        <end position="198"/>
    </location>
</feature>
<evidence type="ECO:0000256" key="9">
    <source>
        <dbReference type="SAM" id="Phobius"/>
    </source>
</evidence>